<dbReference type="GeneID" id="80398470"/>
<name>A0A8S5KZY4_9VIRU</name>
<reference evidence="1" key="1">
    <citation type="submission" date="2020-09" db="EMBL/GenBank/DDBJ databases">
        <title>Leviviricetes taxonomy.</title>
        <authorList>
            <person name="Stockdale S.R."/>
            <person name="Callanan J."/>
            <person name="Adriaenssens E.M."/>
            <person name="Kuhn J.H."/>
            <person name="Rumnieks J."/>
            <person name="Shkoporov A."/>
            <person name="Draper L.A."/>
            <person name="Ross P."/>
            <person name="Hill C."/>
        </authorList>
    </citation>
    <scope>NUCLEOTIDE SEQUENCE</scope>
</reference>
<keyword evidence="2" id="KW-1185">Reference proteome</keyword>
<protein>
    <submittedName>
        <fullName evidence="1">Maturation protein</fullName>
    </submittedName>
</protein>
<dbReference type="KEGG" id="vg:80398470"/>
<dbReference type="EMBL" id="BK013617">
    <property type="protein sequence ID" value="DAD50751.1"/>
    <property type="molecule type" value="Genomic_RNA"/>
</dbReference>
<organism evidence="1 2">
    <name type="scientific">ssRNA phage SRR6960803_10</name>
    <dbReference type="NCBI Taxonomy" id="2786613"/>
    <lineage>
        <taxon>Viruses</taxon>
        <taxon>Riboviria</taxon>
        <taxon>Orthornavirae</taxon>
        <taxon>Lenarviricota</taxon>
        <taxon>Leviviricetes</taxon>
        <taxon>Norzivirales</taxon>
        <taxon>Fiersviridae</taxon>
        <taxon>Nehwtovirus</taxon>
        <taxon>Nehwtovirus limadaptatum</taxon>
        <taxon>Kenamavirus limadaptatum</taxon>
    </lineage>
</organism>
<accession>A0A8S5KZY4</accession>
<gene>
    <name evidence="1" type="primary">SRR6960803_10_1</name>
</gene>
<evidence type="ECO:0000313" key="2">
    <source>
        <dbReference type="Proteomes" id="UP000679454"/>
    </source>
</evidence>
<sequence>MVNPITGPYVKFPSHPFTTCRQVGYKQKRPFDRPLEYSYYENFGLVTGSYWDINGVHSIVPYKSTIFNLTTHWDMAWRLPSAYNRAHARFASKVTDRAGWAENLAQLAQAREMFNDRMVQMAAVVLGIAKRDYRGVARALAVPKPKKVSYGKGLSGNFLEYEYGWKPLISDIESSWNILCSDPSPRKVRAGSSESIGAVTSAFQADSSTQVITRDQVNGMCTYTLRAECRVTNPNLFLLNALGVLDPALPWKLVPFSFVVDWFVNVEQCISASTVWHGLTLDKPHYTLYGRGIATSRNFVDHTQVDGNREGSDTNAYRWSVECYRSLGLPGPTLRIKPWQAPSLERAAQACSLILQVFGR</sequence>
<dbReference type="Proteomes" id="UP000679454">
    <property type="component" value="Segment"/>
</dbReference>
<dbReference type="RefSeq" id="YP_010769448.1">
    <property type="nucleotide sequence ID" value="NC_073978.1"/>
</dbReference>
<evidence type="ECO:0000313" key="1">
    <source>
        <dbReference type="EMBL" id="DAD50751.1"/>
    </source>
</evidence>
<proteinExistence type="predicted"/>